<keyword evidence="2" id="KW-1185">Reference proteome</keyword>
<comment type="caution">
    <text evidence="1">The sequence shown here is derived from an EMBL/GenBank/DDBJ whole genome shotgun (WGS) entry which is preliminary data.</text>
</comment>
<name>A0A2T0TLF0_9PSEU</name>
<protein>
    <recommendedName>
        <fullName evidence="3">Type VII secretion system (Wss) protein ESAT-6</fullName>
    </recommendedName>
</protein>
<evidence type="ECO:0008006" key="3">
    <source>
        <dbReference type="Google" id="ProtNLM"/>
    </source>
</evidence>
<gene>
    <name evidence="1" type="ORF">CLV43_101816</name>
</gene>
<reference evidence="1 2" key="1">
    <citation type="submission" date="2018-03" db="EMBL/GenBank/DDBJ databases">
        <title>Genomic Encyclopedia of Archaeal and Bacterial Type Strains, Phase II (KMG-II): from individual species to whole genera.</title>
        <authorList>
            <person name="Goeker M."/>
        </authorList>
    </citation>
    <scope>NUCLEOTIDE SEQUENCE [LARGE SCALE GENOMIC DNA]</scope>
    <source>
        <strain evidence="1 2">DSM 44720</strain>
    </source>
</reference>
<dbReference type="AlphaFoldDB" id="A0A2T0TLF0"/>
<accession>A0A2T0TLF0</accession>
<dbReference type="Proteomes" id="UP000239494">
    <property type="component" value="Unassembled WGS sequence"/>
</dbReference>
<sequence length="271" mass="28025">MGVAPTSWDDLSGAGLTDAVADVVKTVGDDNSTYISAFGAAHAPVAPDTATNPLGDLHGAGVGWLVDHVDFLREPLDLLMGDDNAVRSEAEKISGDADKYEDIANAHLDALRKLEGWTGTTADAFKTSMSQVGHELQAIGLAMKGAADIMSTMGTTVTAFRALVRTQVIKVVDDLITGAHLAAGLAPSTHGASIVSFVGIAVTAARETLAQILRDITNLNALLTANKSAATHLNTALLKIGADGGRFDKPLNPPTPADLPLGTLESLRKAI</sequence>
<organism evidence="1 2">
    <name type="scientific">Umezawaea tangerina</name>
    <dbReference type="NCBI Taxonomy" id="84725"/>
    <lineage>
        <taxon>Bacteria</taxon>
        <taxon>Bacillati</taxon>
        <taxon>Actinomycetota</taxon>
        <taxon>Actinomycetes</taxon>
        <taxon>Pseudonocardiales</taxon>
        <taxon>Pseudonocardiaceae</taxon>
        <taxon>Umezawaea</taxon>
    </lineage>
</organism>
<evidence type="ECO:0000313" key="2">
    <source>
        <dbReference type="Proteomes" id="UP000239494"/>
    </source>
</evidence>
<proteinExistence type="predicted"/>
<evidence type="ECO:0000313" key="1">
    <source>
        <dbReference type="EMBL" id="PRY46540.1"/>
    </source>
</evidence>
<dbReference type="EMBL" id="PVTF01000001">
    <property type="protein sequence ID" value="PRY46540.1"/>
    <property type="molecule type" value="Genomic_DNA"/>
</dbReference>